<organism evidence="2 3">
    <name type="scientific">Deferribacter autotrophicus</name>
    <dbReference type="NCBI Taxonomy" id="500465"/>
    <lineage>
        <taxon>Bacteria</taxon>
        <taxon>Pseudomonadati</taxon>
        <taxon>Deferribacterota</taxon>
        <taxon>Deferribacteres</taxon>
        <taxon>Deferribacterales</taxon>
        <taxon>Deferribacteraceae</taxon>
        <taxon>Deferribacter</taxon>
    </lineage>
</organism>
<dbReference type="InterPro" id="IPR029063">
    <property type="entry name" value="SAM-dependent_MTases_sf"/>
</dbReference>
<dbReference type="Proteomes" id="UP000322876">
    <property type="component" value="Unassembled WGS sequence"/>
</dbReference>
<feature type="domain" description="Methyltransferase type 11" evidence="1">
    <location>
        <begin position="43"/>
        <end position="131"/>
    </location>
</feature>
<dbReference type="EMBL" id="VFJB01000001">
    <property type="protein sequence ID" value="KAA0259464.1"/>
    <property type="molecule type" value="Genomic_DNA"/>
</dbReference>
<dbReference type="GO" id="GO:0032259">
    <property type="term" value="P:methylation"/>
    <property type="evidence" value="ECO:0007669"/>
    <property type="project" value="UniProtKB-KW"/>
</dbReference>
<dbReference type="Pfam" id="PF08241">
    <property type="entry name" value="Methyltransf_11"/>
    <property type="match status" value="1"/>
</dbReference>
<evidence type="ECO:0000313" key="2">
    <source>
        <dbReference type="EMBL" id="KAA0259464.1"/>
    </source>
</evidence>
<dbReference type="SUPFAM" id="SSF53335">
    <property type="entry name" value="S-adenosyl-L-methionine-dependent methyltransferases"/>
    <property type="match status" value="1"/>
</dbReference>
<dbReference type="GO" id="GO:0008757">
    <property type="term" value="F:S-adenosylmethionine-dependent methyltransferase activity"/>
    <property type="evidence" value="ECO:0007669"/>
    <property type="project" value="InterPro"/>
</dbReference>
<proteinExistence type="predicted"/>
<dbReference type="RefSeq" id="WP_149265284.1">
    <property type="nucleotide sequence ID" value="NZ_VFJB01000001.1"/>
</dbReference>
<name>A0A5A8F5R6_9BACT</name>
<keyword evidence="3" id="KW-1185">Reference proteome</keyword>
<dbReference type="OrthoDB" id="9786194at2"/>
<accession>A0A5A8F5R6</accession>
<dbReference type="AlphaFoldDB" id="A0A5A8F5R6"/>
<protein>
    <submittedName>
        <fullName evidence="2">Methyltransferase domain-containing protein</fullName>
    </submittedName>
</protein>
<comment type="caution">
    <text evidence="2">The sequence shown here is derived from an EMBL/GenBank/DDBJ whole genome shotgun (WGS) entry which is preliminary data.</text>
</comment>
<evidence type="ECO:0000313" key="3">
    <source>
        <dbReference type="Proteomes" id="UP000322876"/>
    </source>
</evidence>
<keyword evidence="2" id="KW-0808">Transferase</keyword>
<dbReference type="CDD" id="cd02440">
    <property type="entry name" value="AdoMet_MTases"/>
    <property type="match status" value="1"/>
</dbReference>
<dbReference type="PANTHER" id="PTHR43861:SF1">
    <property type="entry name" value="TRANS-ACONITATE 2-METHYLTRANSFERASE"/>
    <property type="match status" value="1"/>
</dbReference>
<reference evidence="2 3" key="1">
    <citation type="submission" date="2019-06" db="EMBL/GenBank/DDBJ databases">
        <title>Genomic insights into carbon and energy metabolism of Deferribacter autotrophicus revealed new metabolic traits in the phylum Deferribacteres.</title>
        <authorList>
            <person name="Slobodkin A.I."/>
            <person name="Slobodkina G.B."/>
            <person name="Allioux M."/>
            <person name="Alain K."/>
            <person name="Jebbar M."/>
            <person name="Shadrin V."/>
            <person name="Kublanov I.V."/>
            <person name="Toshchakov S.V."/>
            <person name="Bonch-Osmolovskaya E.A."/>
        </authorList>
    </citation>
    <scope>NUCLEOTIDE SEQUENCE [LARGE SCALE GENOMIC DNA]</scope>
    <source>
        <strain evidence="2 3">SL50</strain>
    </source>
</reference>
<dbReference type="PANTHER" id="PTHR43861">
    <property type="entry name" value="TRANS-ACONITATE 2-METHYLTRANSFERASE-RELATED"/>
    <property type="match status" value="1"/>
</dbReference>
<sequence length="251" mass="29627">MKLQVKRFFDNSFKTYDNNANIQKIIANHLAGHISKNYYEQVLELGVGSGLFTKLLMDKISFKKYVGIDLSYNLLTKAKSKFDELSFINADIDYLPVDIARFDIITGSSVLQWLEFPKNTISLLIQNAKKGTEFYFSIFLEGTFSEMKHLYHLTGFGSVFNLKDENFYKDIFYNFNKSEWIFEKQNYVLYYDSVQEFLKQHKKTGARYTEKKSFTSKQSYINFCRLYEELFKNENNKIPVTYSILYIRGVK</sequence>
<evidence type="ECO:0000259" key="1">
    <source>
        <dbReference type="Pfam" id="PF08241"/>
    </source>
</evidence>
<keyword evidence="2" id="KW-0489">Methyltransferase</keyword>
<dbReference type="InterPro" id="IPR013216">
    <property type="entry name" value="Methyltransf_11"/>
</dbReference>
<dbReference type="Gene3D" id="3.40.50.150">
    <property type="entry name" value="Vaccinia Virus protein VP39"/>
    <property type="match status" value="1"/>
</dbReference>
<gene>
    <name evidence="2" type="ORF">FHQ18_00885</name>
</gene>